<feature type="domain" description="Alpha-L-arabinofuranosidase C-terminal" evidence="6">
    <location>
        <begin position="292"/>
        <end position="493"/>
    </location>
</feature>
<keyword evidence="3 7" id="KW-0378">Hydrolase</keyword>
<dbReference type="Proteomes" id="UP000693672">
    <property type="component" value="Unassembled WGS sequence"/>
</dbReference>
<dbReference type="InterPro" id="IPR010720">
    <property type="entry name" value="Alpha-L-AF_C"/>
</dbReference>
<dbReference type="GO" id="GO:0046373">
    <property type="term" value="P:L-arabinose metabolic process"/>
    <property type="evidence" value="ECO:0007669"/>
    <property type="project" value="InterPro"/>
</dbReference>
<comment type="pathway">
    <text evidence="1">Glycan metabolism.</text>
</comment>
<evidence type="ECO:0000256" key="2">
    <source>
        <dbReference type="ARBA" id="ARBA00011165"/>
    </source>
</evidence>
<accession>A0A916NS17</accession>
<dbReference type="Pfam" id="PF06964">
    <property type="entry name" value="Alpha-L-AF_C"/>
    <property type="match status" value="1"/>
</dbReference>
<evidence type="ECO:0000256" key="1">
    <source>
        <dbReference type="ARBA" id="ARBA00004881"/>
    </source>
</evidence>
<dbReference type="AlphaFoldDB" id="A0A916NS17"/>
<evidence type="ECO:0000256" key="3">
    <source>
        <dbReference type="ARBA" id="ARBA00022801"/>
    </source>
</evidence>
<dbReference type="SMART" id="SM00813">
    <property type="entry name" value="Alpha-L-AF_C"/>
    <property type="match status" value="1"/>
</dbReference>
<keyword evidence="5 7" id="KW-0326">Glycosidase</keyword>
<keyword evidence="8" id="KW-1185">Reference proteome</keyword>
<dbReference type="EC" id="3.2.1.55" evidence="7"/>
<comment type="caution">
    <text evidence="7">The sequence shown here is derived from an EMBL/GenBank/DDBJ whole genome shotgun (WGS) entry which is preliminary data.</text>
</comment>
<dbReference type="PANTHER" id="PTHR43576">
    <property type="entry name" value="ALPHA-L-ARABINOFURANOSIDASE C-RELATED"/>
    <property type="match status" value="1"/>
</dbReference>
<dbReference type="EMBL" id="CAJVAS010000061">
    <property type="protein sequence ID" value="CAG7651472.1"/>
    <property type="molecule type" value="Genomic_DNA"/>
</dbReference>
<evidence type="ECO:0000259" key="6">
    <source>
        <dbReference type="SMART" id="SM00813"/>
    </source>
</evidence>
<dbReference type="InterPro" id="IPR055235">
    <property type="entry name" value="ASD1_cat"/>
</dbReference>
<evidence type="ECO:0000256" key="5">
    <source>
        <dbReference type="ARBA" id="ARBA00023295"/>
    </source>
</evidence>
<organism evidence="7 8">
    <name type="scientific">Paenibacillus solanacearum</name>
    <dbReference type="NCBI Taxonomy" id="2048548"/>
    <lineage>
        <taxon>Bacteria</taxon>
        <taxon>Bacillati</taxon>
        <taxon>Bacillota</taxon>
        <taxon>Bacilli</taxon>
        <taxon>Bacillales</taxon>
        <taxon>Paenibacillaceae</taxon>
        <taxon>Paenibacillus</taxon>
    </lineage>
</organism>
<proteinExistence type="predicted"/>
<dbReference type="Pfam" id="PF22848">
    <property type="entry name" value="ASD1_dom"/>
    <property type="match status" value="1"/>
</dbReference>
<comment type="subunit">
    <text evidence="2">Homohexamer; trimer of dimers.</text>
</comment>
<reference evidence="7" key="1">
    <citation type="submission" date="2021-06" db="EMBL/GenBank/DDBJ databases">
        <authorList>
            <person name="Criscuolo A."/>
        </authorList>
    </citation>
    <scope>NUCLEOTIDE SEQUENCE</scope>
    <source>
        <strain evidence="7">CIP111600</strain>
    </source>
</reference>
<protein>
    <submittedName>
        <fullName evidence="7">Intracellular exo-alpha-(1-&gt;5)-L-arabinofuranosidase</fullName>
        <ecNumber evidence="7">3.2.1.55</ecNumber>
    </submittedName>
</protein>
<keyword evidence="4" id="KW-0119">Carbohydrate metabolism</keyword>
<dbReference type="GO" id="GO:0000272">
    <property type="term" value="P:polysaccharide catabolic process"/>
    <property type="evidence" value="ECO:0007669"/>
    <property type="project" value="TreeGrafter"/>
</dbReference>
<evidence type="ECO:0000256" key="4">
    <source>
        <dbReference type="ARBA" id="ARBA00023277"/>
    </source>
</evidence>
<dbReference type="GO" id="GO:0046556">
    <property type="term" value="F:alpha-L-arabinofuranosidase activity"/>
    <property type="evidence" value="ECO:0007669"/>
    <property type="project" value="UniProtKB-EC"/>
</dbReference>
<evidence type="ECO:0000313" key="8">
    <source>
        <dbReference type="Proteomes" id="UP000693672"/>
    </source>
</evidence>
<gene>
    <name evidence="7" type="primary">abfA</name>
    <name evidence="7" type="ORF">PAESOLCIP111_06321</name>
</gene>
<name>A0A916NS17_9BACL</name>
<dbReference type="PANTHER" id="PTHR43576:SF3">
    <property type="entry name" value="ALPHA-L-ARABINOFURANOSIDASE C"/>
    <property type="match status" value="1"/>
</dbReference>
<evidence type="ECO:0000313" key="7">
    <source>
        <dbReference type="EMBL" id="CAG7651472.1"/>
    </source>
</evidence>
<sequence>MVASAKMIVDKDFIIGEVDKRIYGSFIEHLGRAVYGGIYEPDHPLADEQGFRTDVLELVRSLQTPIIRYPGGNFVSGYDWKDGIGTKESRKKRLELAWRTIEPNQVGLNEFADWCNKAGADVMWAVNLGTQGPDDARSIVEYSNHPGGTYWSDLRAQHGYQQPHAIKTWCLGNEMDGPWQIGHKTAEEYGRIACETAKVMKWVDPSIELVVCGSSSRGMATFPEWEATVLEHTYPHVDYISLHTYYGNKQNDTAAFLARSLQMDDFIRSVIATCDYMKAKKRSKKTMMLSFDEWNVWYHSNEADSQIEPWQVAPPQLEDVYNHEDALLVGCMLISLLKHADRVKMACMAQLVNVIAPIMTQNGGKAWKQTIFYPFQHVSVFGRGQALVPLIQSPKYDTKEITDVPYLEAIAVHNEADAELTVFAVNRDTDNALPLQVDLRSFGMCRVIEHIVLEHSDLKATNTADAPDRVKPHRGGNAAIADRVVSATLPKASWNVIRLKLESSH</sequence>